<accession>A0A410FWA6</accession>
<evidence type="ECO:0000313" key="3">
    <source>
        <dbReference type="Proteomes" id="UP000287233"/>
    </source>
</evidence>
<protein>
    <submittedName>
        <fullName evidence="2">Uncharacterized protein</fullName>
    </submittedName>
</protein>
<evidence type="ECO:0000313" key="2">
    <source>
        <dbReference type="EMBL" id="QAA77241.1"/>
    </source>
</evidence>
<dbReference type="AlphaFoldDB" id="A0A410FWA6"/>
<feature type="compositionally biased region" description="Pro residues" evidence="1">
    <location>
        <begin position="35"/>
        <end position="53"/>
    </location>
</feature>
<sequence>MAPVYPTARAGRPERGARGGGKDTVVRGPWSVAPIPAPSPPPSPTPAPGPPLPGWGWTDGSTPAVG</sequence>
<organism evidence="2 3">
    <name type="scientific">Bipolaricaulis sibiricus</name>
    <dbReference type="NCBI Taxonomy" id="2501609"/>
    <lineage>
        <taxon>Bacteria</taxon>
        <taxon>Candidatus Bipolaricaulota</taxon>
        <taxon>Candidatus Bipolaricaulia</taxon>
        <taxon>Candidatus Bipolaricaulales</taxon>
        <taxon>Candidatus Bipolaricaulaceae</taxon>
        <taxon>Candidatus Bipolaricaulis</taxon>
    </lineage>
</organism>
<dbReference type="EMBL" id="CP034928">
    <property type="protein sequence ID" value="QAA77241.1"/>
    <property type="molecule type" value="Genomic_DNA"/>
</dbReference>
<gene>
    <name evidence="2" type="ORF">BIP78_1475</name>
</gene>
<proteinExistence type="predicted"/>
<dbReference type="Proteomes" id="UP000287233">
    <property type="component" value="Chromosome"/>
</dbReference>
<name>A0A410FWA6_BIPS1</name>
<reference evidence="3" key="1">
    <citation type="submission" date="2018-12" db="EMBL/GenBank/DDBJ databases">
        <title>Complete genome sequence of an uncultured bacterium of the candidate phylum Bipolaricaulota.</title>
        <authorList>
            <person name="Kadnikov V.V."/>
            <person name="Mardanov A.V."/>
            <person name="Beletsky A.V."/>
            <person name="Frank Y.A."/>
            <person name="Karnachuk O.V."/>
            <person name="Ravin N.V."/>
        </authorList>
    </citation>
    <scope>NUCLEOTIDE SEQUENCE [LARGE SCALE GENOMIC DNA]</scope>
</reference>
<dbReference type="KEGG" id="bih:BIP78_1475"/>
<feature type="compositionally biased region" description="Basic and acidic residues" evidence="1">
    <location>
        <begin position="11"/>
        <end position="25"/>
    </location>
</feature>
<evidence type="ECO:0000256" key="1">
    <source>
        <dbReference type="SAM" id="MobiDB-lite"/>
    </source>
</evidence>
<feature type="region of interest" description="Disordered" evidence="1">
    <location>
        <begin position="1"/>
        <end position="66"/>
    </location>
</feature>